<sequence length="107" mass="12182">MIQALQIFQKNGKIEYILQLLTRNQTLLLISIQLAKIVRQPCQTSAFLQIRNLRVLETTSRLPEALSAAQSAIYVAFGALSCQRRSETRLSQKERSRFCSGVSLRKE</sequence>
<gene>
    <name evidence="1" type="ORF">MARPO_0177s0012</name>
</gene>
<reference evidence="2" key="1">
    <citation type="journal article" date="2017" name="Cell">
        <title>Insights into land plant evolution garnered from the Marchantia polymorpha genome.</title>
        <authorList>
            <person name="Bowman J.L."/>
            <person name="Kohchi T."/>
            <person name="Yamato K.T."/>
            <person name="Jenkins J."/>
            <person name="Shu S."/>
            <person name="Ishizaki K."/>
            <person name="Yamaoka S."/>
            <person name="Nishihama R."/>
            <person name="Nakamura Y."/>
            <person name="Berger F."/>
            <person name="Adam C."/>
            <person name="Aki S.S."/>
            <person name="Althoff F."/>
            <person name="Araki T."/>
            <person name="Arteaga-Vazquez M.A."/>
            <person name="Balasubrmanian S."/>
            <person name="Barry K."/>
            <person name="Bauer D."/>
            <person name="Boehm C.R."/>
            <person name="Briginshaw L."/>
            <person name="Caballero-Perez J."/>
            <person name="Catarino B."/>
            <person name="Chen F."/>
            <person name="Chiyoda S."/>
            <person name="Chovatia M."/>
            <person name="Davies K.M."/>
            <person name="Delmans M."/>
            <person name="Demura T."/>
            <person name="Dierschke T."/>
            <person name="Dolan L."/>
            <person name="Dorantes-Acosta A.E."/>
            <person name="Eklund D.M."/>
            <person name="Florent S.N."/>
            <person name="Flores-Sandoval E."/>
            <person name="Fujiyama A."/>
            <person name="Fukuzawa H."/>
            <person name="Galik B."/>
            <person name="Grimanelli D."/>
            <person name="Grimwood J."/>
            <person name="Grossniklaus U."/>
            <person name="Hamada T."/>
            <person name="Haseloff J."/>
            <person name="Hetherington A.J."/>
            <person name="Higo A."/>
            <person name="Hirakawa Y."/>
            <person name="Hundley H.N."/>
            <person name="Ikeda Y."/>
            <person name="Inoue K."/>
            <person name="Inoue S.I."/>
            <person name="Ishida S."/>
            <person name="Jia Q."/>
            <person name="Kakita M."/>
            <person name="Kanazawa T."/>
            <person name="Kawai Y."/>
            <person name="Kawashima T."/>
            <person name="Kennedy M."/>
            <person name="Kinose K."/>
            <person name="Kinoshita T."/>
            <person name="Kohara Y."/>
            <person name="Koide E."/>
            <person name="Komatsu K."/>
            <person name="Kopischke S."/>
            <person name="Kubo M."/>
            <person name="Kyozuka J."/>
            <person name="Lagercrantz U."/>
            <person name="Lin S.S."/>
            <person name="Lindquist E."/>
            <person name="Lipzen A.M."/>
            <person name="Lu C.W."/>
            <person name="De Luna E."/>
            <person name="Martienssen R.A."/>
            <person name="Minamino N."/>
            <person name="Mizutani M."/>
            <person name="Mizutani M."/>
            <person name="Mochizuki N."/>
            <person name="Monte I."/>
            <person name="Mosher R."/>
            <person name="Nagasaki H."/>
            <person name="Nakagami H."/>
            <person name="Naramoto S."/>
            <person name="Nishitani K."/>
            <person name="Ohtani M."/>
            <person name="Okamoto T."/>
            <person name="Okumura M."/>
            <person name="Phillips J."/>
            <person name="Pollak B."/>
            <person name="Reinders A."/>
            <person name="Rovekamp M."/>
            <person name="Sano R."/>
            <person name="Sawa S."/>
            <person name="Schmid M.W."/>
            <person name="Shirakawa M."/>
            <person name="Solano R."/>
            <person name="Spunde A."/>
            <person name="Suetsugu N."/>
            <person name="Sugano S."/>
            <person name="Sugiyama A."/>
            <person name="Sun R."/>
            <person name="Suzuki Y."/>
            <person name="Takenaka M."/>
            <person name="Takezawa D."/>
            <person name="Tomogane H."/>
            <person name="Tsuzuki M."/>
            <person name="Ueda T."/>
            <person name="Umeda M."/>
            <person name="Ward J.M."/>
            <person name="Watanabe Y."/>
            <person name="Yazaki K."/>
            <person name="Yokoyama R."/>
            <person name="Yoshitake Y."/>
            <person name="Yotsui I."/>
            <person name="Zachgo S."/>
            <person name="Schmutz J."/>
        </authorList>
    </citation>
    <scope>NUCLEOTIDE SEQUENCE [LARGE SCALE GENOMIC DNA]</scope>
    <source>
        <strain evidence="2">Tak-1</strain>
    </source>
</reference>
<proteinExistence type="predicted"/>
<reference evidence="1" key="2">
    <citation type="submission" date="2017-12" db="EMBL/GenBank/DDBJ databases">
        <title>WGS assembly of Marchantia polymorpha.</title>
        <authorList>
            <person name="Bowman J.L."/>
            <person name="Kohchi T."/>
            <person name="Yamato K.T."/>
            <person name="Jenkins J."/>
            <person name="Shu S."/>
            <person name="Ishizaki K."/>
            <person name="Yamaoka S."/>
            <person name="Nishihama R."/>
            <person name="Nakamura Y."/>
            <person name="Berger F."/>
            <person name="Adam C."/>
            <person name="Aki S.S."/>
            <person name="Althoff F."/>
            <person name="Araki T."/>
            <person name="Arteaga-Vazquez M.A."/>
            <person name="Balasubrmanian S."/>
            <person name="Bauer D."/>
            <person name="Boehm C.R."/>
            <person name="Briginshaw L."/>
            <person name="Caballero-Perez J."/>
            <person name="Catarino B."/>
            <person name="Chen F."/>
            <person name="Chiyoda S."/>
            <person name="Chovatia M."/>
            <person name="Davies K.M."/>
            <person name="Delmans M."/>
            <person name="Demura T."/>
            <person name="Dierschke T."/>
            <person name="Dolan L."/>
            <person name="Dorantes-Acosta A.E."/>
            <person name="Eklund D.M."/>
            <person name="Florent S.N."/>
            <person name="Flores-Sandoval E."/>
            <person name="Fujiyama A."/>
            <person name="Fukuzawa H."/>
            <person name="Galik B."/>
            <person name="Grimanelli D."/>
            <person name="Grimwood J."/>
            <person name="Grossniklaus U."/>
            <person name="Hamada T."/>
            <person name="Haseloff J."/>
            <person name="Hetherington A.J."/>
            <person name="Higo A."/>
            <person name="Hirakawa Y."/>
            <person name="Hundley H.N."/>
            <person name="Ikeda Y."/>
            <person name="Inoue K."/>
            <person name="Inoue S."/>
            <person name="Ishida S."/>
            <person name="Jia Q."/>
            <person name="Kakita M."/>
            <person name="Kanazawa T."/>
            <person name="Kawai Y."/>
            <person name="Kawashima T."/>
            <person name="Kennedy M."/>
            <person name="Kinose K."/>
            <person name="Kinoshita T."/>
            <person name="Kohara Y."/>
            <person name="Koide E."/>
            <person name="Komatsu K."/>
            <person name="Kopischke S."/>
            <person name="Kubo M."/>
            <person name="Kyozuka J."/>
            <person name="Lagercrantz U."/>
            <person name="Lin S.S."/>
            <person name="Lindquist E."/>
            <person name="Lipzen A.M."/>
            <person name="Lu C."/>
            <person name="Luna E.D."/>
            <person name="Martienssen R.A."/>
            <person name="Minamino N."/>
            <person name="Mizutani M."/>
            <person name="Mizutani M."/>
            <person name="Mochizuki N."/>
            <person name="Monte I."/>
            <person name="Mosher R."/>
            <person name="Nagasaki H."/>
            <person name="Nakagami H."/>
            <person name="Naramoto S."/>
            <person name="Nishitani K."/>
            <person name="Ohtani M."/>
            <person name="Okamoto T."/>
            <person name="Okumura M."/>
            <person name="Phillips J."/>
            <person name="Pollak B."/>
            <person name="Reinders A."/>
            <person name="Roevekamp M."/>
            <person name="Sano R."/>
            <person name="Sawa S."/>
            <person name="Schmid M.W."/>
            <person name="Shirakawa M."/>
            <person name="Solano R."/>
            <person name="Spunde A."/>
            <person name="Suetsugu N."/>
            <person name="Sugano S."/>
            <person name="Sugiyama A."/>
            <person name="Sun R."/>
            <person name="Suzuki Y."/>
            <person name="Takenaka M."/>
            <person name="Takezawa D."/>
            <person name="Tomogane H."/>
            <person name="Tsuzuki M."/>
            <person name="Ueda T."/>
            <person name="Umeda M."/>
            <person name="Ward J.M."/>
            <person name="Watanabe Y."/>
            <person name="Yazaki K."/>
            <person name="Yokoyama R."/>
            <person name="Yoshitake Y."/>
            <person name="Yotsui I."/>
            <person name="Zachgo S."/>
            <person name="Schmutz J."/>
        </authorList>
    </citation>
    <scope>NUCLEOTIDE SEQUENCE [LARGE SCALE GENOMIC DNA]</scope>
    <source>
        <strain evidence="1">Tak-1</strain>
    </source>
</reference>
<evidence type="ECO:0000313" key="1">
    <source>
        <dbReference type="EMBL" id="PTQ28000.1"/>
    </source>
</evidence>
<keyword evidence="2" id="KW-1185">Reference proteome</keyword>
<organism evidence="1 2">
    <name type="scientific">Marchantia polymorpha</name>
    <name type="common">Common liverwort</name>
    <name type="synonym">Marchantia aquatica</name>
    <dbReference type="NCBI Taxonomy" id="3197"/>
    <lineage>
        <taxon>Eukaryota</taxon>
        <taxon>Viridiplantae</taxon>
        <taxon>Streptophyta</taxon>
        <taxon>Embryophyta</taxon>
        <taxon>Marchantiophyta</taxon>
        <taxon>Marchantiopsida</taxon>
        <taxon>Marchantiidae</taxon>
        <taxon>Marchantiales</taxon>
        <taxon>Marchantiaceae</taxon>
        <taxon>Marchantia</taxon>
    </lineage>
</organism>
<dbReference type="EMBL" id="KZ772846">
    <property type="protein sequence ID" value="PTQ28000.1"/>
    <property type="molecule type" value="Genomic_DNA"/>
</dbReference>
<accession>A0A2R6W2B8</accession>
<dbReference type="EMBL" id="KZ772846">
    <property type="protein sequence ID" value="PTQ28001.1"/>
    <property type="molecule type" value="Genomic_DNA"/>
</dbReference>
<dbReference type="AlphaFoldDB" id="A0A2R6W2B8"/>
<name>A0A2R6W2B8_MARPO</name>
<dbReference type="Proteomes" id="UP000244005">
    <property type="component" value="Unassembled WGS sequence"/>
</dbReference>
<evidence type="ECO:0000313" key="2">
    <source>
        <dbReference type="Proteomes" id="UP000244005"/>
    </source>
</evidence>
<protein>
    <submittedName>
        <fullName evidence="1">Uncharacterized protein</fullName>
    </submittedName>
</protein>